<accession>A0A4W4HD17</accession>
<evidence type="ECO:0000256" key="10">
    <source>
        <dbReference type="ARBA" id="ARBA00023136"/>
    </source>
</evidence>
<evidence type="ECO:0000259" key="14">
    <source>
        <dbReference type="PROSITE" id="PS50054"/>
    </source>
</evidence>
<feature type="domain" description="Tyrosine specific protein phosphatases" evidence="15">
    <location>
        <begin position="84"/>
        <end position="142"/>
    </location>
</feature>
<evidence type="ECO:0000256" key="12">
    <source>
        <dbReference type="ARBA" id="ARBA00047761"/>
    </source>
</evidence>
<keyword evidence="6" id="KW-0999">Mitochondrion inner membrane</keyword>
<keyword evidence="11" id="KW-0539">Nucleus</keyword>
<dbReference type="PROSITE" id="PS50056">
    <property type="entry name" value="TYR_PHOSPHATASE_2"/>
    <property type="match status" value="1"/>
</dbReference>
<protein>
    <recommendedName>
        <fullName evidence="18">Protein-tyrosine-phosphatase</fullName>
    </recommendedName>
</protein>
<evidence type="ECO:0000256" key="11">
    <source>
        <dbReference type="ARBA" id="ARBA00023242"/>
    </source>
</evidence>
<dbReference type="GO" id="GO:0005743">
    <property type="term" value="C:mitochondrial inner membrane"/>
    <property type="evidence" value="ECO:0007669"/>
    <property type="project" value="UniProtKB-SubCell"/>
</dbReference>
<dbReference type="GO" id="GO:0005634">
    <property type="term" value="C:nucleus"/>
    <property type="evidence" value="ECO:0007669"/>
    <property type="project" value="UniProtKB-SubCell"/>
</dbReference>
<comment type="catalytic activity">
    <reaction evidence="13">
        <text>O-phospho-L-threonyl-[protein] + H2O = L-threonyl-[protein] + phosphate</text>
        <dbReference type="Rhea" id="RHEA:47004"/>
        <dbReference type="Rhea" id="RHEA-COMP:11060"/>
        <dbReference type="Rhea" id="RHEA-COMP:11605"/>
        <dbReference type="ChEBI" id="CHEBI:15377"/>
        <dbReference type="ChEBI" id="CHEBI:30013"/>
        <dbReference type="ChEBI" id="CHEBI:43474"/>
        <dbReference type="ChEBI" id="CHEBI:61977"/>
        <dbReference type="EC" id="3.1.3.16"/>
    </reaction>
</comment>
<dbReference type="InterPro" id="IPR029021">
    <property type="entry name" value="Prot-tyrosine_phosphatase-like"/>
</dbReference>
<evidence type="ECO:0000256" key="5">
    <source>
        <dbReference type="ARBA" id="ARBA00022490"/>
    </source>
</evidence>
<dbReference type="InterPro" id="IPR020422">
    <property type="entry name" value="TYR_PHOSPHATASE_DUAL_dom"/>
</dbReference>
<keyword evidence="5" id="KW-0963">Cytoplasm</keyword>
<dbReference type="GO" id="GO:0004725">
    <property type="term" value="F:protein tyrosine phosphatase activity"/>
    <property type="evidence" value="ECO:0007669"/>
    <property type="project" value="TreeGrafter"/>
</dbReference>
<evidence type="ECO:0000256" key="2">
    <source>
        <dbReference type="ARBA" id="ARBA00004496"/>
    </source>
</evidence>
<dbReference type="Proteomes" id="UP000314983">
    <property type="component" value="Chromosome 9"/>
</dbReference>
<dbReference type="PRINTS" id="PR01908">
    <property type="entry name" value="ADSPHPHTASE"/>
</dbReference>
<evidence type="ECO:0000256" key="9">
    <source>
        <dbReference type="ARBA" id="ARBA00023128"/>
    </source>
</evidence>
<evidence type="ECO:0000256" key="1">
    <source>
        <dbReference type="ARBA" id="ARBA00004123"/>
    </source>
</evidence>
<dbReference type="PANTHER" id="PTHR46495:SF1">
    <property type="entry name" value="DUAL SPECIFICITY PHOSPHATASE 21"/>
    <property type="match status" value="1"/>
</dbReference>
<dbReference type="PANTHER" id="PTHR46495">
    <property type="entry name" value="DUAL SPECIFICITY PROTEIN PHOSPHATASE 21"/>
    <property type="match status" value="1"/>
</dbReference>
<feature type="domain" description="Tyrosine-protein phosphatase" evidence="14">
    <location>
        <begin position="22"/>
        <end position="163"/>
    </location>
</feature>
<keyword evidence="8" id="KW-0904">Protein phosphatase</keyword>
<reference evidence="17" key="2">
    <citation type="journal article" date="2017" name="Sci. Adv.">
        <title>A tail of two voltages: Proteomic comparison of the three electric organs of the electric eel.</title>
        <authorList>
            <person name="Traeger L.L."/>
            <person name="Sabat G."/>
            <person name="Barrett-Wilt G.A."/>
            <person name="Wells G.B."/>
            <person name="Sussman M.R."/>
        </authorList>
    </citation>
    <scope>NUCLEOTIDE SEQUENCE [LARGE SCALE GENOMIC DNA]</scope>
</reference>
<keyword evidence="9" id="KW-0496">Mitochondrion</keyword>
<dbReference type="GO" id="GO:0017017">
    <property type="term" value="F:MAP kinase tyrosine/serine/threonine phosphatase activity"/>
    <property type="evidence" value="ECO:0007669"/>
    <property type="project" value="InterPro"/>
</dbReference>
<dbReference type="PROSITE" id="PS00383">
    <property type="entry name" value="TYR_PHOSPHATASE_1"/>
    <property type="match status" value="1"/>
</dbReference>
<evidence type="ECO:0000313" key="16">
    <source>
        <dbReference type="Ensembl" id="ENSEEEP00000046487.2"/>
    </source>
</evidence>
<dbReference type="Ensembl" id="ENSEEET00000046997.2">
    <property type="protein sequence ID" value="ENSEEEP00000046487.2"/>
    <property type="gene ID" value="ENSEEEG00000021900.2"/>
</dbReference>
<dbReference type="SUPFAM" id="SSF52799">
    <property type="entry name" value="(Phosphotyrosine protein) phosphatases II"/>
    <property type="match status" value="1"/>
</dbReference>
<sequence>MLASSRANASQKTTIPGTRLSGLGQITDYLYIGNSRTAKDSSVISHFKINCIINATEDVIKVCTPSVEYVRVPVTDSPETQLGEHFDTVADKIHKVRTECGCVLVHCKAGVSRSAALCLAYLMKYRSLSLVEAHRLLKARRPIIRPNSGFWQQLIEYELKIRGTTSVTMVTSPVGQIPDLYEHETKDLIPL</sequence>
<reference evidence="16" key="3">
    <citation type="submission" date="2020-05" db="EMBL/GenBank/DDBJ databases">
        <title>Electrophorus electricus (electric eel) genome, fEleEle1, primary haplotype.</title>
        <authorList>
            <person name="Myers G."/>
            <person name="Meyer A."/>
            <person name="Fedrigo O."/>
            <person name="Formenti G."/>
            <person name="Rhie A."/>
            <person name="Tracey A."/>
            <person name="Sims Y."/>
            <person name="Jarvis E.D."/>
        </authorList>
    </citation>
    <scope>NUCLEOTIDE SEQUENCE [LARGE SCALE GENOMIC DNA]</scope>
</reference>
<organism evidence="16 17">
    <name type="scientific">Electrophorus electricus</name>
    <name type="common">Electric eel</name>
    <name type="synonym">Gymnotus electricus</name>
    <dbReference type="NCBI Taxonomy" id="8005"/>
    <lineage>
        <taxon>Eukaryota</taxon>
        <taxon>Metazoa</taxon>
        <taxon>Chordata</taxon>
        <taxon>Craniata</taxon>
        <taxon>Vertebrata</taxon>
        <taxon>Euteleostomi</taxon>
        <taxon>Actinopterygii</taxon>
        <taxon>Neopterygii</taxon>
        <taxon>Teleostei</taxon>
        <taxon>Ostariophysi</taxon>
        <taxon>Gymnotiformes</taxon>
        <taxon>Gymnotoidei</taxon>
        <taxon>Gymnotidae</taxon>
        <taxon>Electrophorus</taxon>
    </lineage>
</organism>
<evidence type="ECO:0000256" key="8">
    <source>
        <dbReference type="ARBA" id="ARBA00022912"/>
    </source>
</evidence>
<dbReference type="InterPro" id="IPR020420">
    <property type="entry name" value="Atypical_DUSP_subfamB"/>
</dbReference>
<keyword evidence="7" id="KW-0378">Hydrolase</keyword>
<keyword evidence="10" id="KW-0472">Membrane</keyword>
<evidence type="ECO:0000256" key="6">
    <source>
        <dbReference type="ARBA" id="ARBA00022792"/>
    </source>
</evidence>
<evidence type="ECO:0000256" key="4">
    <source>
        <dbReference type="ARBA" id="ARBA00008601"/>
    </source>
</evidence>
<dbReference type="InterPro" id="IPR016130">
    <property type="entry name" value="Tyr_Pase_AS"/>
</dbReference>
<evidence type="ECO:0008006" key="18">
    <source>
        <dbReference type="Google" id="ProtNLM"/>
    </source>
</evidence>
<proteinExistence type="inferred from homology"/>
<evidence type="ECO:0000256" key="7">
    <source>
        <dbReference type="ARBA" id="ARBA00022801"/>
    </source>
</evidence>
<comment type="catalytic activity">
    <reaction evidence="12">
        <text>O-phospho-L-seryl-[protein] + H2O = L-seryl-[protein] + phosphate</text>
        <dbReference type="Rhea" id="RHEA:20629"/>
        <dbReference type="Rhea" id="RHEA-COMP:9863"/>
        <dbReference type="Rhea" id="RHEA-COMP:11604"/>
        <dbReference type="ChEBI" id="CHEBI:15377"/>
        <dbReference type="ChEBI" id="CHEBI:29999"/>
        <dbReference type="ChEBI" id="CHEBI:43474"/>
        <dbReference type="ChEBI" id="CHEBI:83421"/>
        <dbReference type="EC" id="3.1.3.16"/>
    </reaction>
</comment>
<evidence type="ECO:0000256" key="3">
    <source>
        <dbReference type="ARBA" id="ARBA00004637"/>
    </source>
</evidence>
<dbReference type="OMA" id="GVEYFHI"/>
<reference evidence="17" key="1">
    <citation type="journal article" date="2014" name="Science">
        <title>Nonhuman genetics. Genomic basis for the convergent evolution of electric organs.</title>
        <authorList>
            <person name="Gallant J.R."/>
            <person name="Traeger L.L."/>
            <person name="Volkening J.D."/>
            <person name="Moffett H."/>
            <person name="Chen P.H."/>
            <person name="Novina C.D."/>
            <person name="Phillips G.N.Jr."/>
            <person name="Anand R."/>
            <person name="Wells G.B."/>
            <person name="Pinch M."/>
            <person name="Guth R."/>
            <person name="Unguez G.A."/>
            <person name="Albert J.S."/>
            <person name="Zakon H.H."/>
            <person name="Samanta M.P."/>
            <person name="Sussman M.R."/>
        </authorList>
    </citation>
    <scope>NUCLEOTIDE SEQUENCE [LARGE SCALE GENOMIC DNA]</scope>
</reference>
<evidence type="ECO:0000259" key="15">
    <source>
        <dbReference type="PROSITE" id="PS50056"/>
    </source>
</evidence>
<name>A0A4W4HD17_ELEEL</name>
<dbReference type="InterPro" id="IPR000340">
    <property type="entry name" value="Dual-sp_phosphatase_cat-dom"/>
</dbReference>
<evidence type="ECO:0000256" key="13">
    <source>
        <dbReference type="ARBA" id="ARBA00048336"/>
    </source>
</evidence>
<keyword evidence="17" id="KW-1185">Reference proteome</keyword>
<dbReference type="GeneTree" id="ENSGT00940000164527"/>
<dbReference type="PRINTS" id="PR01910">
    <property type="entry name" value="ADSPHPHTASEB"/>
</dbReference>
<dbReference type="GO" id="GO:0004722">
    <property type="term" value="F:protein serine/threonine phosphatase activity"/>
    <property type="evidence" value="ECO:0007669"/>
    <property type="project" value="UniProtKB-EC"/>
</dbReference>
<reference evidence="16" key="4">
    <citation type="submission" date="2025-08" db="UniProtKB">
        <authorList>
            <consortium name="Ensembl"/>
        </authorList>
    </citation>
    <scope>IDENTIFICATION</scope>
</reference>
<reference evidence="16" key="5">
    <citation type="submission" date="2025-09" db="UniProtKB">
        <authorList>
            <consortium name="Ensembl"/>
        </authorList>
    </citation>
    <scope>IDENTIFICATION</scope>
</reference>
<comment type="subcellular location">
    <subcellularLocation>
        <location evidence="2">Cytoplasm</location>
    </subcellularLocation>
    <subcellularLocation>
        <location evidence="3">Mitochondrion inner membrane</location>
        <topology evidence="3">Peripheral membrane protein</topology>
    </subcellularLocation>
    <subcellularLocation>
        <location evidence="1">Nucleus</location>
    </subcellularLocation>
</comment>
<dbReference type="Gene3D" id="3.90.190.10">
    <property type="entry name" value="Protein tyrosine phosphatase superfamily"/>
    <property type="match status" value="1"/>
</dbReference>
<dbReference type="AlphaFoldDB" id="A0A4W4HD17"/>
<comment type="similarity">
    <text evidence="4">Belongs to the protein-tyrosine phosphatase family. Non-receptor class dual specificity subfamily.</text>
</comment>
<dbReference type="PROSITE" id="PS50054">
    <property type="entry name" value="TYR_PHOSPHATASE_DUAL"/>
    <property type="match status" value="1"/>
</dbReference>
<dbReference type="SMART" id="SM00195">
    <property type="entry name" value="DSPc"/>
    <property type="match status" value="1"/>
</dbReference>
<dbReference type="InterPro" id="IPR000387">
    <property type="entry name" value="Tyr_Pase_dom"/>
</dbReference>
<evidence type="ECO:0000313" key="17">
    <source>
        <dbReference type="Proteomes" id="UP000314983"/>
    </source>
</evidence>
<dbReference type="Pfam" id="PF00782">
    <property type="entry name" value="DSPc"/>
    <property type="match status" value="1"/>
</dbReference>